<dbReference type="OrthoDB" id="622735at2"/>
<evidence type="ECO:0000313" key="2">
    <source>
        <dbReference type="EMBL" id="AKP53079.1"/>
    </source>
</evidence>
<proteinExistence type="predicted"/>
<dbReference type="STRING" id="320787.CA2015_3702"/>
<evidence type="ECO:0000313" key="3">
    <source>
        <dbReference type="Proteomes" id="UP000036520"/>
    </source>
</evidence>
<evidence type="ECO:0008006" key="4">
    <source>
        <dbReference type="Google" id="ProtNLM"/>
    </source>
</evidence>
<gene>
    <name evidence="2" type="ORF">CA2015_3702</name>
</gene>
<name>A0A0H4PFT5_9BACT</name>
<keyword evidence="1" id="KW-0732">Signal</keyword>
<dbReference type="Proteomes" id="UP000036520">
    <property type="component" value="Chromosome"/>
</dbReference>
<reference evidence="2 3" key="1">
    <citation type="submission" date="2015-07" db="EMBL/GenBank/DDBJ databases">
        <authorList>
            <person name="Kim K.M."/>
        </authorList>
    </citation>
    <scope>NUCLEOTIDE SEQUENCE [LARGE SCALE GENOMIC DNA]</scope>
    <source>
        <strain evidence="2 3">KCTC 12363</strain>
    </source>
</reference>
<keyword evidence="3" id="KW-1185">Reference proteome</keyword>
<feature type="signal peptide" evidence="1">
    <location>
        <begin position="1"/>
        <end position="20"/>
    </location>
</feature>
<evidence type="ECO:0000256" key="1">
    <source>
        <dbReference type="SAM" id="SignalP"/>
    </source>
</evidence>
<feature type="chain" id="PRO_5005208079" description="Neutral/alkaline non-lysosomal ceramidase N-terminal domain-containing protein" evidence="1">
    <location>
        <begin position="21"/>
        <end position="499"/>
    </location>
</feature>
<dbReference type="EMBL" id="CP012040">
    <property type="protein sequence ID" value="AKP53079.1"/>
    <property type="molecule type" value="Genomic_DNA"/>
</dbReference>
<dbReference type="AlphaFoldDB" id="A0A0H4PFT5"/>
<accession>A0A0H4PFT5</accession>
<dbReference type="RefSeq" id="WP_048643223.1">
    <property type="nucleotide sequence ID" value="NZ_CAXBGM010000059.1"/>
</dbReference>
<protein>
    <recommendedName>
        <fullName evidence="4">Neutral/alkaline non-lysosomal ceramidase N-terminal domain-containing protein</fullName>
    </recommendedName>
</protein>
<organism evidence="2 3">
    <name type="scientific">Cyclobacterium amurskyense</name>
    <dbReference type="NCBI Taxonomy" id="320787"/>
    <lineage>
        <taxon>Bacteria</taxon>
        <taxon>Pseudomonadati</taxon>
        <taxon>Bacteroidota</taxon>
        <taxon>Cytophagia</taxon>
        <taxon>Cytophagales</taxon>
        <taxon>Cyclobacteriaceae</taxon>
        <taxon>Cyclobacterium</taxon>
    </lineage>
</organism>
<dbReference type="PATRIC" id="fig|320787.5.peg.4056"/>
<sequence>MVRLCVLLAMAFWLNGPLQANDLYLGAATADISPELPVALMGQFHMRIAETADTPLYAGIVAIESRDGQAGLDTAVFVSCDLVYISARLRQELRDEVAKRIPGFNVNKIIVSATHTHTAPVLEDDLEESSFIYPIPEQGVTKVKDYRALFVRNVADGIVEAWENRSKGSVTWGMERTAVGYNRRTVYKDGTSVMYGNTNKDEFQNLEGYEDHDMNALFFWNDADELLAMSVDVACPAQEFEHKTTVNADYWHPVREKLKARFGNEVSVLGWIGAAGDQSPHSMYRKAGLARMEKLSQKTRMDDIAERIIRAVENTYEIVKNDRHSNVAFFHETENLELPMRIITEEEYIESEKVVKDCQDQIAADPSKKPLLYAKMTWFGDVLKRYKAQQKNPEATYASEIHVLRIGDAAIATNQFELFTDYGIRIQARSKAIQTFVIQLAGPGTYLPTEKAIAGGGYSAVCQSNVVGAEGGQLLVDRTIEIIDSFWEEKEEVRLKKKL</sequence>
<dbReference type="KEGG" id="camu:CA2015_3702"/>